<reference evidence="2 3" key="1">
    <citation type="submission" date="2024-02" db="EMBL/GenBank/DDBJ databases">
        <authorList>
            <person name="Vignale AGUSTIN F."/>
            <person name="Sosa J E."/>
            <person name="Modenutti C."/>
        </authorList>
    </citation>
    <scope>NUCLEOTIDE SEQUENCE [LARGE SCALE GENOMIC DNA]</scope>
</reference>
<dbReference type="AlphaFoldDB" id="A0ABC8R7S0"/>
<feature type="transmembrane region" description="Helical" evidence="1">
    <location>
        <begin position="36"/>
        <end position="52"/>
    </location>
</feature>
<keyword evidence="1" id="KW-1133">Transmembrane helix</keyword>
<accession>A0ABC8R7S0</accession>
<evidence type="ECO:0000313" key="2">
    <source>
        <dbReference type="EMBL" id="CAK9141035.1"/>
    </source>
</evidence>
<evidence type="ECO:0000256" key="1">
    <source>
        <dbReference type="SAM" id="Phobius"/>
    </source>
</evidence>
<feature type="non-terminal residue" evidence="2">
    <location>
        <position position="93"/>
    </location>
</feature>
<keyword evidence="3" id="KW-1185">Reference proteome</keyword>
<feature type="transmembrane region" description="Helical" evidence="1">
    <location>
        <begin position="64"/>
        <end position="85"/>
    </location>
</feature>
<name>A0ABC8R7S0_9AQUA</name>
<protein>
    <submittedName>
        <fullName evidence="2">Uncharacterized protein</fullName>
    </submittedName>
</protein>
<organism evidence="2 3">
    <name type="scientific">Ilex paraguariensis</name>
    <name type="common">yerba mate</name>
    <dbReference type="NCBI Taxonomy" id="185542"/>
    <lineage>
        <taxon>Eukaryota</taxon>
        <taxon>Viridiplantae</taxon>
        <taxon>Streptophyta</taxon>
        <taxon>Embryophyta</taxon>
        <taxon>Tracheophyta</taxon>
        <taxon>Spermatophyta</taxon>
        <taxon>Magnoliopsida</taxon>
        <taxon>eudicotyledons</taxon>
        <taxon>Gunneridae</taxon>
        <taxon>Pentapetalae</taxon>
        <taxon>asterids</taxon>
        <taxon>campanulids</taxon>
        <taxon>Aquifoliales</taxon>
        <taxon>Aquifoliaceae</taxon>
        <taxon>Ilex</taxon>
    </lineage>
</organism>
<evidence type="ECO:0000313" key="3">
    <source>
        <dbReference type="Proteomes" id="UP001642360"/>
    </source>
</evidence>
<gene>
    <name evidence="2" type="ORF">ILEXP_LOCUS8556</name>
</gene>
<proteinExistence type="predicted"/>
<comment type="caution">
    <text evidence="2">The sequence shown here is derived from an EMBL/GenBank/DDBJ whole genome shotgun (WGS) entry which is preliminary data.</text>
</comment>
<sequence>MAPAGCVHGCVLVVLDSALTTPLHIACWVYYFGGKWRVAGICLGGFLCLVVGRTSGGACGMCRFCFAGACFGCYVFMVAVLDAAADDVVCCSA</sequence>
<keyword evidence="1" id="KW-0472">Membrane</keyword>
<dbReference type="Proteomes" id="UP001642360">
    <property type="component" value="Unassembled WGS sequence"/>
</dbReference>
<dbReference type="EMBL" id="CAUOFW020001092">
    <property type="protein sequence ID" value="CAK9141035.1"/>
    <property type="molecule type" value="Genomic_DNA"/>
</dbReference>
<keyword evidence="1" id="KW-0812">Transmembrane</keyword>